<keyword evidence="1" id="KW-1133">Transmembrane helix</keyword>
<dbReference type="Proteomes" id="UP000179797">
    <property type="component" value="Unassembled WGS sequence"/>
</dbReference>
<evidence type="ECO:0000256" key="1">
    <source>
        <dbReference type="SAM" id="Phobius"/>
    </source>
</evidence>
<gene>
    <name evidence="2" type="ORF">NH26_00290</name>
</gene>
<dbReference type="STRING" id="915059.NH26_00290"/>
<comment type="caution">
    <text evidence="2">The sequence shown here is derived from an EMBL/GenBank/DDBJ whole genome shotgun (WGS) entry which is preliminary data.</text>
</comment>
<evidence type="ECO:0000313" key="3">
    <source>
        <dbReference type="Proteomes" id="UP000179797"/>
    </source>
</evidence>
<evidence type="ECO:0000313" key="2">
    <source>
        <dbReference type="EMBL" id="OHX64890.1"/>
    </source>
</evidence>
<protein>
    <submittedName>
        <fullName evidence="2">Uncharacterized protein</fullName>
    </submittedName>
</protein>
<accession>A0A1S1YV56</accession>
<organism evidence="2 3">
    <name type="scientific">Flammeovirga pacifica</name>
    <dbReference type="NCBI Taxonomy" id="915059"/>
    <lineage>
        <taxon>Bacteria</taxon>
        <taxon>Pseudomonadati</taxon>
        <taxon>Bacteroidota</taxon>
        <taxon>Cytophagia</taxon>
        <taxon>Cytophagales</taxon>
        <taxon>Flammeovirgaceae</taxon>
        <taxon>Flammeovirga</taxon>
    </lineage>
</organism>
<dbReference type="RefSeq" id="WP_158021849.1">
    <property type="nucleotide sequence ID" value="NZ_JRYR02000001.1"/>
</dbReference>
<reference evidence="2 3" key="1">
    <citation type="journal article" date="2012" name="Int. J. Syst. Evol. Microbiol.">
        <title>Flammeovirga pacifica sp. nov., isolated from deep-sea sediment.</title>
        <authorList>
            <person name="Xu H."/>
            <person name="Fu Y."/>
            <person name="Yang N."/>
            <person name="Ding Z."/>
            <person name="Lai Q."/>
            <person name="Zeng R."/>
        </authorList>
    </citation>
    <scope>NUCLEOTIDE SEQUENCE [LARGE SCALE GENOMIC DNA]</scope>
    <source>
        <strain evidence="3">DSM 24597 / LMG 26175 / WPAGA1</strain>
    </source>
</reference>
<feature type="transmembrane region" description="Helical" evidence="1">
    <location>
        <begin position="6"/>
        <end position="28"/>
    </location>
</feature>
<dbReference type="EMBL" id="JRYR02000001">
    <property type="protein sequence ID" value="OHX64890.1"/>
    <property type="molecule type" value="Genomic_DNA"/>
</dbReference>
<dbReference type="AlphaFoldDB" id="A0A1S1YV56"/>
<name>A0A1S1YV56_FLAPC</name>
<dbReference type="OrthoDB" id="980999at2"/>
<keyword evidence="1" id="KW-0472">Membrane</keyword>
<proteinExistence type="predicted"/>
<keyword evidence="3" id="KW-1185">Reference proteome</keyword>
<keyword evidence="1" id="KW-0812">Transmembrane</keyword>
<sequence length="137" mass="15784">MTVVHILLVVSMFIIIGDFISVGFLNIFHGKTIQIFEKYNTIISTADRVSGSWIIEDKSFKELLSEDEYLTLRNNFNKSSPCQYQDGYCYIEFGGFLKNIGGYYSDLEGSQDDPLSLGFTRIKRTKILTDSWGIYYR</sequence>